<gene>
    <name evidence="4" type="ORF">DXX93_02360</name>
</gene>
<comment type="caution">
    <text evidence="4">The sequence shown here is derived from an EMBL/GenBank/DDBJ whole genome shotgun (WGS) entry which is preliminary data.</text>
</comment>
<dbReference type="Pfam" id="PF00378">
    <property type="entry name" value="ECH_1"/>
    <property type="match status" value="1"/>
</dbReference>
<reference evidence="4 5" key="1">
    <citation type="submission" date="2018-08" db="EMBL/GenBank/DDBJ databases">
        <title>Thalassotalea euphylliae genome.</title>
        <authorList>
            <person name="Summers S."/>
            <person name="Rice S.A."/>
            <person name="Freckelton M.L."/>
            <person name="Nedved B.T."/>
            <person name="Hadfield M.G."/>
        </authorList>
    </citation>
    <scope>NUCLEOTIDE SEQUENCE [LARGE SCALE GENOMIC DNA]</scope>
    <source>
        <strain evidence="4 5">H1</strain>
    </source>
</reference>
<name>A0A3E0TLS5_9GAMM</name>
<dbReference type="OrthoDB" id="9797151at2"/>
<organism evidence="4 5">
    <name type="scientific">Thalassotalea euphylliae</name>
    <dbReference type="NCBI Taxonomy" id="1655234"/>
    <lineage>
        <taxon>Bacteria</taxon>
        <taxon>Pseudomonadati</taxon>
        <taxon>Pseudomonadota</taxon>
        <taxon>Gammaproteobacteria</taxon>
        <taxon>Alteromonadales</taxon>
        <taxon>Colwelliaceae</taxon>
        <taxon>Thalassotalea</taxon>
    </lineage>
</organism>
<comment type="subcellular location">
    <subcellularLocation>
        <location evidence="1">Peroxisome</location>
    </subcellularLocation>
</comment>
<evidence type="ECO:0000313" key="5">
    <source>
        <dbReference type="Proteomes" id="UP000256478"/>
    </source>
</evidence>
<dbReference type="PANTHER" id="PTHR43684:SF1">
    <property type="entry name" value="ENOYL-COA DELTA ISOMERASE 2"/>
    <property type="match status" value="1"/>
</dbReference>
<dbReference type="RefSeq" id="WP_116006632.1">
    <property type="nucleotide sequence ID" value="NZ_QUOU01000001.1"/>
</dbReference>
<dbReference type="InterPro" id="IPR001753">
    <property type="entry name" value="Enoyl-CoA_hydra/iso"/>
</dbReference>
<dbReference type="Proteomes" id="UP000256478">
    <property type="component" value="Unassembled WGS sequence"/>
</dbReference>
<accession>A0A3E0TLS5</accession>
<dbReference type="EMBL" id="QUOU01000001">
    <property type="protein sequence ID" value="REL25501.1"/>
    <property type="molecule type" value="Genomic_DNA"/>
</dbReference>
<evidence type="ECO:0000256" key="1">
    <source>
        <dbReference type="ARBA" id="ARBA00004275"/>
    </source>
</evidence>
<evidence type="ECO:0000256" key="2">
    <source>
        <dbReference type="ARBA" id="ARBA00023140"/>
    </source>
</evidence>
<dbReference type="AlphaFoldDB" id="A0A3E0TLS5"/>
<evidence type="ECO:0000313" key="4">
    <source>
        <dbReference type="EMBL" id="REL25501.1"/>
    </source>
</evidence>
<proteinExistence type="predicted"/>
<dbReference type="CDD" id="cd06558">
    <property type="entry name" value="crotonase-like"/>
    <property type="match status" value="1"/>
</dbReference>
<dbReference type="SUPFAM" id="SSF52096">
    <property type="entry name" value="ClpP/crotonase"/>
    <property type="match status" value="1"/>
</dbReference>
<dbReference type="InterPro" id="IPR029045">
    <property type="entry name" value="ClpP/crotonase-like_dom_sf"/>
</dbReference>
<sequence length="246" mass="26449">MDNLILSNISNGVLTITLNNLEKKNSLTTAIYNSLTQLFSEANSNDDIRCLLLQGNNECFSAGNDLADFLACPDGEEPAAYNFVRALADFTKPIVVAVAGPAIGIGSTLLLHSDIVIATDNAKFGMPFSKLGLCPEAGSSLLLTQLVGHAKAFELMVLGDIFDADTALSLNLINKKVAKDELLPTALAYAERIASLPADAVMSSRLLMKQANANLLEDALQHEFPTFARLMQTDDCRAILNKFLTK</sequence>
<dbReference type="PANTHER" id="PTHR43684">
    <property type="match status" value="1"/>
</dbReference>
<keyword evidence="3" id="KW-0413">Isomerase</keyword>
<keyword evidence="2" id="KW-0576">Peroxisome</keyword>
<dbReference type="GO" id="GO:0004165">
    <property type="term" value="F:delta(3)-delta(2)-enoyl-CoA isomerase activity"/>
    <property type="evidence" value="ECO:0007669"/>
    <property type="project" value="UniProtKB-ARBA"/>
</dbReference>
<dbReference type="Gene3D" id="3.90.226.10">
    <property type="entry name" value="2-enoyl-CoA Hydratase, Chain A, domain 1"/>
    <property type="match status" value="1"/>
</dbReference>
<evidence type="ECO:0000256" key="3">
    <source>
        <dbReference type="ARBA" id="ARBA00023235"/>
    </source>
</evidence>
<dbReference type="InterPro" id="IPR051053">
    <property type="entry name" value="ECH/Chromodomain_protein"/>
</dbReference>
<protein>
    <submittedName>
        <fullName evidence="4">Enoyl-CoA hydratase</fullName>
    </submittedName>
</protein>